<comment type="caution">
    <text evidence="1">The sequence shown here is derived from an EMBL/GenBank/DDBJ whole genome shotgun (WGS) entry which is preliminary data.</text>
</comment>
<name>A0ACB8AY62_9AGAM</name>
<evidence type="ECO:0000313" key="1">
    <source>
        <dbReference type="EMBL" id="KAH7918326.1"/>
    </source>
</evidence>
<accession>A0ACB8AY62</accession>
<sequence>MGWNSSQSNLDQVVQYTVNGKFFPKILKLAVQSSNTVTATVDLIRVHNYFRKHTSVGFAVLFARPFPPSLLESSPLLALPLPHVASPPADTQLTKTSPAPCKPSSPPKRPSYSITYVG</sequence>
<keyword evidence="2" id="KW-1185">Reference proteome</keyword>
<gene>
    <name evidence="1" type="ORF">BV22DRAFT_1041833</name>
</gene>
<dbReference type="EMBL" id="MU266805">
    <property type="protein sequence ID" value="KAH7918326.1"/>
    <property type="molecule type" value="Genomic_DNA"/>
</dbReference>
<protein>
    <submittedName>
        <fullName evidence="1">Uncharacterized protein</fullName>
    </submittedName>
</protein>
<proteinExistence type="predicted"/>
<dbReference type="Proteomes" id="UP000790709">
    <property type="component" value="Unassembled WGS sequence"/>
</dbReference>
<organism evidence="1 2">
    <name type="scientific">Leucogyrophana mollusca</name>
    <dbReference type="NCBI Taxonomy" id="85980"/>
    <lineage>
        <taxon>Eukaryota</taxon>
        <taxon>Fungi</taxon>
        <taxon>Dikarya</taxon>
        <taxon>Basidiomycota</taxon>
        <taxon>Agaricomycotina</taxon>
        <taxon>Agaricomycetes</taxon>
        <taxon>Agaricomycetidae</taxon>
        <taxon>Boletales</taxon>
        <taxon>Boletales incertae sedis</taxon>
        <taxon>Leucogyrophana</taxon>
    </lineage>
</organism>
<evidence type="ECO:0000313" key="2">
    <source>
        <dbReference type="Proteomes" id="UP000790709"/>
    </source>
</evidence>
<reference evidence="1" key="1">
    <citation type="journal article" date="2021" name="New Phytol.">
        <title>Evolutionary innovations through gain and loss of genes in the ectomycorrhizal Boletales.</title>
        <authorList>
            <person name="Wu G."/>
            <person name="Miyauchi S."/>
            <person name="Morin E."/>
            <person name="Kuo A."/>
            <person name="Drula E."/>
            <person name="Varga T."/>
            <person name="Kohler A."/>
            <person name="Feng B."/>
            <person name="Cao Y."/>
            <person name="Lipzen A."/>
            <person name="Daum C."/>
            <person name="Hundley H."/>
            <person name="Pangilinan J."/>
            <person name="Johnson J."/>
            <person name="Barry K."/>
            <person name="LaButti K."/>
            <person name="Ng V."/>
            <person name="Ahrendt S."/>
            <person name="Min B."/>
            <person name="Choi I.G."/>
            <person name="Park H."/>
            <person name="Plett J.M."/>
            <person name="Magnuson J."/>
            <person name="Spatafora J.W."/>
            <person name="Nagy L.G."/>
            <person name="Henrissat B."/>
            <person name="Grigoriev I.V."/>
            <person name="Yang Z.L."/>
            <person name="Xu J."/>
            <person name="Martin F.M."/>
        </authorList>
    </citation>
    <scope>NUCLEOTIDE SEQUENCE</scope>
    <source>
        <strain evidence="1">KUC20120723A-06</strain>
    </source>
</reference>